<accession>A0ABQ0AA00</accession>
<evidence type="ECO:0000313" key="1">
    <source>
        <dbReference type="EMBL" id="GAA6168435.1"/>
    </source>
</evidence>
<dbReference type="EMBL" id="BAABWN010000007">
    <property type="protein sequence ID" value="GAA6168435.1"/>
    <property type="molecule type" value="Genomic_DNA"/>
</dbReference>
<protein>
    <recommendedName>
        <fullName evidence="3">GSKIP domain-containing protein</fullName>
    </recommendedName>
</protein>
<name>A0ABQ0AA00_9GAMM</name>
<reference evidence="1 2" key="1">
    <citation type="submission" date="2024-04" db="EMBL/GenBank/DDBJ databases">
        <title>Draft genome sequence of Sessilibacter corallicola NBRC 116591.</title>
        <authorList>
            <person name="Miyakawa T."/>
            <person name="Kusuya Y."/>
            <person name="Miura T."/>
        </authorList>
    </citation>
    <scope>NUCLEOTIDE SEQUENCE [LARGE SCALE GENOMIC DNA]</scope>
    <source>
        <strain evidence="1 2">KU-00831-HH</strain>
    </source>
</reference>
<evidence type="ECO:0008006" key="3">
    <source>
        <dbReference type="Google" id="ProtNLM"/>
    </source>
</evidence>
<comment type="caution">
    <text evidence="1">The sequence shown here is derived from an EMBL/GenBank/DDBJ whole genome shotgun (WGS) entry which is preliminary data.</text>
</comment>
<gene>
    <name evidence="1" type="ORF">NBRC116591_22460</name>
</gene>
<keyword evidence="2" id="KW-1185">Reference proteome</keyword>
<evidence type="ECO:0000313" key="2">
    <source>
        <dbReference type="Proteomes" id="UP001465153"/>
    </source>
</evidence>
<dbReference type="RefSeq" id="WP_353303129.1">
    <property type="nucleotide sequence ID" value="NZ_BAABWN010000007.1"/>
</dbReference>
<dbReference type="Proteomes" id="UP001465153">
    <property type="component" value="Unassembled WGS sequence"/>
</dbReference>
<sequence length="150" mass="17923">MSNIIGYKLDDIGVSLDEIPRLSECDFHYDFFRGTAIMRIEEVDFSTKWNWITLLDFFYCNLKIINRLQKNNDLTFHYAELGHEISYRRTENNVLTVSSTYTDDIAETNFHEFRNDLESSYRGLMEDIMTRFPAMKQNPEFSKFMRIIDL</sequence>
<proteinExistence type="predicted"/>
<organism evidence="1 2">
    <name type="scientific">Sessilibacter corallicola</name>
    <dbReference type="NCBI Taxonomy" id="2904075"/>
    <lineage>
        <taxon>Bacteria</taxon>
        <taxon>Pseudomonadati</taxon>
        <taxon>Pseudomonadota</taxon>
        <taxon>Gammaproteobacteria</taxon>
        <taxon>Cellvibrionales</taxon>
        <taxon>Cellvibrionaceae</taxon>
        <taxon>Sessilibacter</taxon>
    </lineage>
</organism>